<dbReference type="RefSeq" id="WP_285153056.1">
    <property type="nucleotide sequence ID" value="NZ_JASSPP010000007.1"/>
</dbReference>
<accession>A0ABT7HJX0</accession>
<gene>
    <name evidence="1" type="ORF">QQA45_04660</name>
</gene>
<sequence>MIKFYYISVMDDEFCIKLDEARKVTEFYNKMKEKGNFFTSFEEAQLFLIKLNNAFNTIFKEAIDYRITNEKNTIGGRARLLRDSESKTSLVKNLQKLNRNSNNKISYSTITDFENNVRKDKWLIKLYSLYFHIDESWIERGTK</sequence>
<evidence type="ECO:0000313" key="1">
    <source>
        <dbReference type="EMBL" id="MDK9580806.1"/>
    </source>
</evidence>
<evidence type="ECO:0000313" key="2">
    <source>
        <dbReference type="Proteomes" id="UP001225134"/>
    </source>
</evidence>
<dbReference type="Proteomes" id="UP001225134">
    <property type="component" value="Unassembled WGS sequence"/>
</dbReference>
<protein>
    <submittedName>
        <fullName evidence="1">Uncharacterized protein</fullName>
    </submittedName>
</protein>
<reference evidence="1 2" key="1">
    <citation type="submission" date="2023-06" db="EMBL/GenBank/DDBJ databases">
        <title>Antibody response to the Sneathia vaginalis cytopathogenic toxin A during pregnancy.</title>
        <authorList>
            <person name="Mccoy Z.T."/>
            <person name="Serrano M.G."/>
            <person name="Spaine K."/>
            <person name="Edwards D.J."/>
            <person name="Buck G.A."/>
            <person name="Jefferson K."/>
        </authorList>
    </citation>
    <scope>NUCLEOTIDE SEQUENCE [LARGE SCALE GENOMIC DNA]</scope>
    <source>
        <strain evidence="1 2">CCUG 42621</strain>
    </source>
</reference>
<organism evidence="1 2">
    <name type="scientific">Sneathia sanguinegens</name>
    <dbReference type="NCBI Taxonomy" id="40543"/>
    <lineage>
        <taxon>Bacteria</taxon>
        <taxon>Fusobacteriati</taxon>
        <taxon>Fusobacteriota</taxon>
        <taxon>Fusobacteriia</taxon>
        <taxon>Fusobacteriales</taxon>
        <taxon>Leptotrichiaceae</taxon>
        <taxon>Sneathia</taxon>
    </lineage>
</organism>
<comment type="caution">
    <text evidence="1">The sequence shown here is derived from an EMBL/GenBank/DDBJ whole genome shotgun (WGS) entry which is preliminary data.</text>
</comment>
<proteinExistence type="predicted"/>
<dbReference type="EMBL" id="JASSPP010000007">
    <property type="protein sequence ID" value="MDK9580806.1"/>
    <property type="molecule type" value="Genomic_DNA"/>
</dbReference>
<keyword evidence="2" id="KW-1185">Reference proteome</keyword>
<name>A0ABT7HJX0_9FUSO</name>